<evidence type="ECO:0000313" key="1">
    <source>
        <dbReference type="EMBL" id="CAD8199673.1"/>
    </source>
</evidence>
<dbReference type="AlphaFoldDB" id="A0A8S1XFH9"/>
<name>A0A8S1XFH9_9CILI</name>
<accession>A0A8S1XFH9</accession>
<proteinExistence type="predicted"/>
<organism evidence="1 2">
    <name type="scientific">Paramecium pentaurelia</name>
    <dbReference type="NCBI Taxonomy" id="43138"/>
    <lineage>
        <taxon>Eukaryota</taxon>
        <taxon>Sar</taxon>
        <taxon>Alveolata</taxon>
        <taxon>Ciliophora</taxon>
        <taxon>Intramacronucleata</taxon>
        <taxon>Oligohymenophorea</taxon>
        <taxon>Peniculida</taxon>
        <taxon>Parameciidae</taxon>
        <taxon>Paramecium</taxon>
    </lineage>
</organism>
<comment type="caution">
    <text evidence="1">The sequence shown here is derived from an EMBL/GenBank/DDBJ whole genome shotgun (WGS) entry which is preliminary data.</text>
</comment>
<evidence type="ECO:0000313" key="2">
    <source>
        <dbReference type="Proteomes" id="UP000689195"/>
    </source>
</evidence>
<dbReference type="EMBL" id="CAJJDO010000122">
    <property type="protein sequence ID" value="CAD8199673.1"/>
    <property type="molecule type" value="Genomic_DNA"/>
</dbReference>
<protein>
    <submittedName>
        <fullName evidence="1">Uncharacterized protein</fullName>
    </submittedName>
</protein>
<gene>
    <name evidence="1" type="ORF">PPENT_87.1.T1220091</name>
</gene>
<sequence length="148" mass="17492">MFNLKYQCQIKNNRCVKQKTQLDISKLEGFIQFQYKTQKERLEARKAVQKRRSKVIKNRFQDEDSEQSIGVSLSISNSYSGELFDNFDNDSSFSDDYPTFEDEESSLEIELVSNNPIPQEPPNFTIERIFSEKQVINLFCILLYFIYI</sequence>
<keyword evidence="2" id="KW-1185">Reference proteome</keyword>
<dbReference type="OrthoDB" id="320833at2759"/>
<reference evidence="1" key="1">
    <citation type="submission" date="2021-01" db="EMBL/GenBank/DDBJ databases">
        <authorList>
            <consortium name="Genoscope - CEA"/>
            <person name="William W."/>
        </authorList>
    </citation>
    <scope>NUCLEOTIDE SEQUENCE</scope>
</reference>
<dbReference type="Proteomes" id="UP000689195">
    <property type="component" value="Unassembled WGS sequence"/>
</dbReference>